<accession>A0A381N6T8</accession>
<reference evidence="1" key="1">
    <citation type="submission" date="2018-05" db="EMBL/GenBank/DDBJ databases">
        <authorList>
            <person name="Lanie J.A."/>
            <person name="Ng W.-L."/>
            <person name="Kazmierczak K.M."/>
            <person name="Andrzejewski T.M."/>
            <person name="Davidsen T.M."/>
            <person name="Wayne K.J."/>
            <person name="Tettelin H."/>
            <person name="Glass J.I."/>
            <person name="Rusch D."/>
            <person name="Podicherti R."/>
            <person name="Tsui H.-C.T."/>
            <person name="Winkler M.E."/>
        </authorList>
    </citation>
    <scope>NUCLEOTIDE SEQUENCE</scope>
</reference>
<dbReference type="Gene3D" id="3.90.1150.10">
    <property type="entry name" value="Aspartate Aminotransferase, domain 1"/>
    <property type="match status" value="1"/>
</dbReference>
<evidence type="ECO:0000313" key="1">
    <source>
        <dbReference type="EMBL" id="SUZ49784.1"/>
    </source>
</evidence>
<dbReference type="InterPro" id="IPR015422">
    <property type="entry name" value="PyrdxlP-dep_Trfase_small"/>
</dbReference>
<gene>
    <name evidence="1" type="ORF">METZ01_LOCUS2638</name>
</gene>
<sequence length="61" mass="6775">MKTDLELDNTRKADDADPLACFRERFLIPKRTNDLGATYLCGNSLDLQLKPAGTLVSDCET</sequence>
<proteinExistence type="predicted"/>
<protein>
    <submittedName>
        <fullName evidence="1">Uncharacterized protein</fullName>
    </submittedName>
</protein>
<dbReference type="EMBL" id="UINC01000135">
    <property type="protein sequence ID" value="SUZ49784.1"/>
    <property type="molecule type" value="Genomic_DNA"/>
</dbReference>
<name>A0A381N6T8_9ZZZZ</name>
<organism evidence="1">
    <name type="scientific">marine metagenome</name>
    <dbReference type="NCBI Taxonomy" id="408172"/>
    <lineage>
        <taxon>unclassified sequences</taxon>
        <taxon>metagenomes</taxon>
        <taxon>ecological metagenomes</taxon>
    </lineage>
</organism>
<dbReference type="AlphaFoldDB" id="A0A381N6T8"/>